<dbReference type="EMBL" id="QRYV01000037">
    <property type="protein sequence ID" value="RGV12677.1"/>
    <property type="molecule type" value="Genomic_DNA"/>
</dbReference>
<evidence type="ECO:0000313" key="6">
    <source>
        <dbReference type="EMBL" id="RGV12677.1"/>
    </source>
</evidence>
<dbReference type="Proteomes" id="UP000438288">
    <property type="component" value="Unassembled WGS sequence"/>
</dbReference>
<dbReference type="Proteomes" id="UP000196036">
    <property type="component" value="Unassembled WGS sequence"/>
</dbReference>
<evidence type="ECO:0000313" key="8">
    <source>
        <dbReference type="Proteomes" id="UP000196036"/>
    </source>
</evidence>
<comment type="caution">
    <text evidence="4">The sequence shown here is derived from an EMBL/GenBank/DDBJ whole genome shotgun (WGS) entry which is preliminary data.</text>
</comment>
<name>A0A1Y4VD86_9BACE</name>
<evidence type="ECO:0000313" key="5">
    <source>
        <dbReference type="EMBL" id="OUQ70040.1"/>
    </source>
</evidence>
<dbReference type="EMBL" id="WDEH01000007">
    <property type="protein sequence ID" value="KAB6140902.1"/>
    <property type="molecule type" value="Genomic_DNA"/>
</dbReference>
<feature type="region of interest" description="Disordered" evidence="1">
    <location>
        <begin position="1"/>
        <end position="38"/>
    </location>
</feature>
<sequence>MSVTHRASINNLPDKRRSSAGRTVHEGHENRNDTDEVIQTDNGSSQSHLLCPVLLLLFITEIILLLTLLYFTLLYSTGFHWVFPLYWRAFQRFVTPSPNTLVFVSFSLFILRFSSTLANGLFDHFFFMIAIHSGELRPLTKIITEKFL</sequence>
<evidence type="ECO:0000313" key="7">
    <source>
        <dbReference type="EMBL" id="RHK95286.1"/>
    </source>
</evidence>
<keyword evidence="2" id="KW-0812">Transmembrane</keyword>
<evidence type="ECO:0000313" key="11">
    <source>
        <dbReference type="Proteomes" id="UP000438288"/>
    </source>
</evidence>
<protein>
    <submittedName>
        <fullName evidence="4">Uncharacterized protein</fullName>
    </submittedName>
</protein>
<feature type="compositionally biased region" description="Polar residues" evidence="1">
    <location>
        <begin position="1"/>
        <end position="11"/>
    </location>
</feature>
<evidence type="ECO:0000313" key="12">
    <source>
        <dbReference type="Proteomes" id="UP000487596"/>
    </source>
</evidence>
<reference evidence="11 12" key="4">
    <citation type="journal article" date="2019" name="Nat. Med.">
        <title>A library of human gut bacterial isolates paired with longitudinal multiomics data enables mechanistic microbiome research.</title>
        <authorList>
            <person name="Poyet M."/>
            <person name="Groussin M."/>
            <person name="Gibbons S.M."/>
            <person name="Avila-Pacheco J."/>
            <person name="Jiang X."/>
            <person name="Kearney S.M."/>
            <person name="Perrotta A.R."/>
            <person name="Berdy B."/>
            <person name="Zhao S."/>
            <person name="Lieberman T.D."/>
            <person name="Swanson P.K."/>
            <person name="Smith M."/>
            <person name="Roesemann S."/>
            <person name="Alexander J.E."/>
            <person name="Rich S.A."/>
            <person name="Livny J."/>
            <person name="Vlamakis H."/>
            <person name="Clish C."/>
            <person name="Bullock K."/>
            <person name="Deik A."/>
            <person name="Scott J."/>
            <person name="Pierce K.A."/>
            <person name="Xavier R.J."/>
            <person name="Alm E.J."/>
        </authorList>
    </citation>
    <scope>NUCLEOTIDE SEQUENCE [LARGE SCALE GENOMIC DNA]</scope>
    <source>
        <strain evidence="4 11">BIOML-A16</strain>
        <strain evidence="3 12">BIOML-A62</strain>
    </source>
</reference>
<gene>
    <name evidence="5" type="ORF">B5E52_09700</name>
    <name evidence="7" type="ORF">DW042_13555</name>
    <name evidence="6" type="ORF">DWW25_15480</name>
    <name evidence="3" type="ORF">GA424_06725</name>
    <name evidence="4" type="ORF">GAZ43_15190</name>
</gene>
<dbReference type="EMBL" id="QROC01000016">
    <property type="protein sequence ID" value="RHK95286.1"/>
    <property type="molecule type" value="Genomic_DNA"/>
</dbReference>
<evidence type="ECO:0000313" key="10">
    <source>
        <dbReference type="Proteomes" id="UP000284417"/>
    </source>
</evidence>
<evidence type="ECO:0000313" key="3">
    <source>
        <dbReference type="EMBL" id="KAB6140902.1"/>
    </source>
</evidence>
<dbReference type="EMBL" id="NFLW01000015">
    <property type="protein sequence ID" value="OUQ70040.1"/>
    <property type="molecule type" value="Genomic_DNA"/>
</dbReference>
<keyword evidence="2" id="KW-0472">Membrane</keyword>
<accession>A0A1Y4VD86</accession>
<evidence type="ECO:0000313" key="9">
    <source>
        <dbReference type="Proteomes" id="UP000283369"/>
    </source>
</evidence>
<organism evidence="4 11">
    <name type="scientific">Bacteroides xylanisolvens</name>
    <dbReference type="NCBI Taxonomy" id="371601"/>
    <lineage>
        <taxon>Bacteria</taxon>
        <taxon>Pseudomonadati</taxon>
        <taxon>Bacteroidota</taxon>
        <taxon>Bacteroidia</taxon>
        <taxon>Bacteroidales</taxon>
        <taxon>Bacteroidaceae</taxon>
        <taxon>Bacteroides</taxon>
    </lineage>
</organism>
<proteinExistence type="predicted"/>
<feature type="transmembrane region" description="Helical" evidence="2">
    <location>
        <begin position="53"/>
        <end position="81"/>
    </location>
</feature>
<evidence type="ECO:0000256" key="1">
    <source>
        <dbReference type="SAM" id="MobiDB-lite"/>
    </source>
</evidence>
<dbReference type="AlphaFoldDB" id="A0A1Y4VD86"/>
<keyword evidence="2" id="KW-1133">Transmembrane helix</keyword>
<dbReference type="Proteomes" id="UP000487596">
    <property type="component" value="Unassembled WGS sequence"/>
</dbReference>
<feature type="compositionally biased region" description="Basic and acidic residues" evidence="1">
    <location>
        <begin position="13"/>
        <end position="34"/>
    </location>
</feature>
<reference evidence="5" key="2">
    <citation type="journal article" date="2018" name="BMC Genomics">
        <title>Whole genome sequencing and function prediction of 133 gut anaerobes isolated from chicken caecum in pure cultures.</title>
        <authorList>
            <person name="Medvecky M."/>
            <person name="Cejkova D."/>
            <person name="Polansky O."/>
            <person name="Karasova D."/>
            <person name="Kubasova T."/>
            <person name="Cizek A."/>
            <person name="Rychlik I."/>
        </authorList>
    </citation>
    <scope>NUCLEOTIDE SEQUENCE</scope>
    <source>
        <strain evidence="5">An109</strain>
    </source>
</reference>
<reference evidence="8" key="1">
    <citation type="submission" date="2017-04" db="EMBL/GenBank/DDBJ databases">
        <title>Function of individual gut microbiota members based on whole genome sequencing of pure cultures obtained from chicken caecum.</title>
        <authorList>
            <person name="Medvecky M."/>
            <person name="Cejkova D."/>
            <person name="Polansky O."/>
            <person name="Karasova D."/>
            <person name="Kubasova T."/>
            <person name="Cizek A."/>
            <person name="Rychlik I."/>
        </authorList>
    </citation>
    <scope>NUCLEOTIDE SEQUENCE [LARGE SCALE GENOMIC DNA]</scope>
    <source>
        <strain evidence="8">An109</strain>
    </source>
</reference>
<evidence type="ECO:0000256" key="2">
    <source>
        <dbReference type="SAM" id="Phobius"/>
    </source>
</evidence>
<dbReference type="Proteomes" id="UP000284417">
    <property type="component" value="Unassembled WGS sequence"/>
</dbReference>
<dbReference type="Proteomes" id="UP000283369">
    <property type="component" value="Unassembled WGS sequence"/>
</dbReference>
<dbReference type="EMBL" id="WDCP01000036">
    <property type="protein sequence ID" value="KAB6338297.1"/>
    <property type="molecule type" value="Genomic_DNA"/>
</dbReference>
<evidence type="ECO:0000313" key="4">
    <source>
        <dbReference type="EMBL" id="KAB6338297.1"/>
    </source>
</evidence>
<reference evidence="9 10" key="3">
    <citation type="submission" date="2018-08" db="EMBL/GenBank/DDBJ databases">
        <title>A genome reference for cultivated species of the human gut microbiota.</title>
        <authorList>
            <person name="Zou Y."/>
            <person name="Xue W."/>
            <person name="Luo G."/>
        </authorList>
    </citation>
    <scope>NUCLEOTIDE SEQUENCE [LARGE SCALE GENOMIC DNA]</scope>
    <source>
        <strain evidence="6 9">AF14-7</strain>
        <strain evidence="7 10">AF39-6AC</strain>
    </source>
</reference>
<feature type="transmembrane region" description="Helical" evidence="2">
    <location>
        <begin position="101"/>
        <end position="122"/>
    </location>
</feature>